<dbReference type="AlphaFoldDB" id="A0AAD1U7T6"/>
<dbReference type="EMBL" id="CAMPGE010002933">
    <property type="protein sequence ID" value="CAI2361751.1"/>
    <property type="molecule type" value="Genomic_DNA"/>
</dbReference>
<proteinExistence type="predicted"/>
<accession>A0AAD1U7T6</accession>
<evidence type="ECO:0000313" key="2">
    <source>
        <dbReference type="Proteomes" id="UP001295684"/>
    </source>
</evidence>
<reference evidence="1" key="1">
    <citation type="submission" date="2023-07" db="EMBL/GenBank/DDBJ databases">
        <authorList>
            <consortium name="AG Swart"/>
            <person name="Singh M."/>
            <person name="Singh A."/>
            <person name="Seah K."/>
            <person name="Emmerich C."/>
        </authorList>
    </citation>
    <scope>NUCLEOTIDE SEQUENCE</scope>
    <source>
        <strain evidence="1">DP1</strain>
    </source>
</reference>
<gene>
    <name evidence="1" type="ORF">ECRASSUSDP1_LOCUS3064</name>
</gene>
<sequence length="176" mass="20151">MHLTGIWCRFTRYPPQKSIGPSTNMTIVVTIIGSVTEHPIAKPRDVPKNTTETKIHEKIINLSNSGVNPAAKYTIKDAKKGNKSWKGASITDFDRKNSRSHRSYWHILSRKRSLIDKVHCNRKQSLHGLVYTHEERKAYFIFNSFGIITKIPDENQTITLIMTEATKRSLRCVGFL</sequence>
<name>A0AAD1U7T6_EUPCR</name>
<evidence type="ECO:0000313" key="1">
    <source>
        <dbReference type="EMBL" id="CAI2361751.1"/>
    </source>
</evidence>
<protein>
    <submittedName>
        <fullName evidence="1">Uncharacterized protein</fullName>
    </submittedName>
</protein>
<dbReference type="Proteomes" id="UP001295684">
    <property type="component" value="Unassembled WGS sequence"/>
</dbReference>
<keyword evidence="2" id="KW-1185">Reference proteome</keyword>
<organism evidence="1 2">
    <name type="scientific">Euplotes crassus</name>
    <dbReference type="NCBI Taxonomy" id="5936"/>
    <lineage>
        <taxon>Eukaryota</taxon>
        <taxon>Sar</taxon>
        <taxon>Alveolata</taxon>
        <taxon>Ciliophora</taxon>
        <taxon>Intramacronucleata</taxon>
        <taxon>Spirotrichea</taxon>
        <taxon>Hypotrichia</taxon>
        <taxon>Euplotida</taxon>
        <taxon>Euplotidae</taxon>
        <taxon>Moneuplotes</taxon>
    </lineage>
</organism>
<comment type="caution">
    <text evidence="1">The sequence shown here is derived from an EMBL/GenBank/DDBJ whole genome shotgun (WGS) entry which is preliminary data.</text>
</comment>